<evidence type="ECO:0000256" key="8">
    <source>
        <dbReference type="SAM" id="SignalP"/>
    </source>
</evidence>
<keyword evidence="4" id="KW-1133">Transmembrane helix</keyword>
<evidence type="ECO:0000256" key="7">
    <source>
        <dbReference type="RuleBase" id="RU363021"/>
    </source>
</evidence>
<evidence type="ECO:0000256" key="4">
    <source>
        <dbReference type="ARBA" id="ARBA00022989"/>
    </source>
</evidence>
<comment type="similarity">
    <text evidence="2">Belongs to the apolipoprotein O/MICOS complex subunit Mic27 family.</text>
</comment>
<evidence type="ECO:0000256" key="1">
    <source>
        <dbReference type="ARBA" id="ARBA00004325"/>
    </source>
</evidence>
<dbReference type="GO" id="GO:0061617">
    <property type="term" value="C:MICOS complex"/>
    <property type="evidence" value="ECO:0007669"/>
    <property type="project" value="UniProtKB-UniRule"/>
</dbReference>
<dbReference type="Pfam" id="PF09769">
    <property type="entry name" value="ApoO"/>
    <property type="match status" value="1"/>
</dbReference>
<keyword evidence="5 7" id="KW-0496">Mitochondrion</keyword>
<evidence type="ECO:0000313" key="9">
    <source>
        <dbReference type="EMBL" id="KAF6434977.1"/>
    </source>
</evidence>
<feature type="signal peptide" evidence="8">
    <location>
        <begin position="1"/>
        <end position="25"/>
    </location>
</feature>
<name>A0A7J8EHJ7_ROUAE</name>
<sequence>MAAIRMGKLTTMPASLMCALISVHAAKEEESKKQLVKPEQLPIYTAPPLQSKYIEERPGNLQMGFASIRTTTGHYIGLCKGVYIFVKNGIMDTVQFGKDAYVYLKNPPRDFLPKIGVITVSGLAGLVSARKGSRLKKITYPLGLATLGATVCYPVQSVIIAKYPWSSSLQSSLPRSPVSPPPQLSGRNYNFMVHKPKKDNLHIYPFYNWDGSRGIAKPEANYGNKYSSTMHMKPLFSFSIPGVPKLSYEGRDNKLDTQVLKSQKSLIG</sequence>
<evidence type="ECO:0000256" key="6">
    <source>
        <dbReference type="ARBA" id="ARBA00023136"/>
    </source>
</evidence>
<dbReference type="InterPro" id="IPR019166">
    <property type="entry name" value="MIC26/MIC27"/>
</dbReference>
<gene>
    <name evidence="9" type="ORF">HJG63_000852</name>
</gene>
<dbReference type="Proteomes" id="UP000593571">
    <property type="component" value="Unassembled WGS sequence"/>
</dbReference>
<comment type="function">
    <text evidence="7">Component of the MICOS complex, a large protein complex of the mitochondrial inner membrane that plays crucial roles in the maintenance of crista junctions, inner membrane architecture, and formation of contact sites to the outer membrane.</text>
</comment>
<comment type="subunit">
    <text evidence="7">Component of the mitochondrial contact site and cristae organizing system (MICOS) complex.</text>
</comment>
<feature type="chain" id="PRO_5029656248" description="MICOS complex subunit" evidence="8">
    <location>
        <begin position="26"/>
        <end position="268"/>
    </location>
</feature>
<evidence type="ECO:0000256" key="5">
    <source>
        <dbReference type="ARBA" id="ARBA00023128"/>
    </source>
</evidence>
<protein>
    <recommendedName>
        <fullName evidence="7">MICOS complex subunit</fullName>
    </recommendedName>
</protein>
<organism evidence="9 10">
    <name type="scientific">Rousettus aegyptiacus</name>
    <name type="common">Egyptian fruit bat</name>
    <name type="synonym">Pteropus aegyptiacus</name>
    <dbReference type="NCBI Taxonomy" id="9407"/>
    <lineage>
        <taxon>Eukaryota</taxon>
        <taxon>Metazoa</taxon>
        <taxon>Chordata</taxon>
        <taxon>Craniata</taxon>
        <taxon>Vertebrata</taxon>
        <taxon>Euteleostomi</taxon>
        <taxon>Mammalia</taxon>
        <taxon>Eutheria</taxon>
        <taxon>Laurasiatheria</taxon>
        <taxon>Chiroptera</taxon>
        <taxon>Yinpterochiroptera</taxon>
        <taxon>Pteropodoidea</taxon>
        <taxon>Pteropodidae</taxon>
        <taxon>Rousettinae</taxon>
        <taxon>Rousettus</taxon>
    </lineage>
</organism>
<evidence type="ECO:0000256" key="2">
    <source>
        <dbReference type="ARBA" id="ARBA00010904"/>
    </source>
</evidence>
<accession>A0A7J8EHJ7</accession>
<keyword evidence="6" id="KW-0472">Membrane</keyword>
<comment type="subcellular location">
    <subcellularLocation>
        <location evidence="7">Mitochondrion inner membrane</location>
    </subcellularLocation>
    <subcellularLocation>
        <location evidence="1">Mitochondrion membrane</location>
    </subcellularLocation>
</comment>
<keyword evidence="10" id="KW-1185">Reference proteome</keyword>
<proteinExistence type="inferred from homology"/>
<reference evidence="9 10" key="1">
    <citation type="journal article" date="2020" name="Nature">
        <title>Six reference-quality genomes reveal evolution of bat adaptations.</title>
        <authorList>
            <person name="Jebb D."/>
            <person name="Huang Z."/>
            <person name="Pippel M."/>
            <person name="Hughes G.M."/>
            <person name="Lavrichenko K."/>
            <person name="Devanna P."/>
            <person name="Winkler S."/>
            <person name="Jermiin L.S."/>
            <person name="Skirmuntt E.C."/>
            <person name="Katzourakis A."/>
            <person name="Burkitt-Gray L."/>
            <person name="Ray D.A."/>
            <person name="Sullivan K.A.M."/>
            <person name="Roscito J.G."/>
            <person name="Kirilenko B.M."/>
            <person name="Davalos L.M."/>
            <person name="Corthals A.P."/>
            <person name="Power M.L."/>
            <person name="Jones G."/>
            <person name="Ransome R.D."/>
            <person name="Dechmann D.K.N."/>
            <person name="Locatelli A.G."/>
            <person name="Puechmaille S.J."/>
            <person name="Fedrigo O."/>
            <person name="Jarvis E.D."/>
            <person name="Hiller M."/>
            <person name="Vernes S.C."/>
            <person name="Myers E.W."/>
            <person name="Teeling E.C."/>
        </authorList>
    </citation>
    <scope>NUCLEOTIDE SEQUENCE [LARGE SCALE GENOMIC DNA]</scope>
    <source>
        <strain evidence="9">MRouAeg1</strain>
        <tissue evidence="9">Muscle</tissue>
    </source>
</reference>
<dbReference type="AlphaFoldDB" id="A0A7J8EHJ7"/>
<keyword evidence="3" id="KW-0812">Transmembrane</keyword>
<dbReference type="EMBL" id="JACASE010000009">
    <property type="protein sequence ID" value="KAF6434977.1"/>
    <property type="molecule type" value="Genomic_DNA"/>
</dbReference>
<keyword evidence="7" id="KW-0999">Mitochondrion inner membrane</keyword>
<dbReference type="GO" id="GO:0042407">
    <property type="term" value="P:cristae formation"/>
    <property type="evidence" value="ECO:0007669"/>
    <property type="project" value="InterPro"/>
</dbReference>
<comment type="caution">
    <text evidence="9">The sequence shown here is derived from an EMBL/GenBank/DDBJ whole genome shotgun (WGS) entry which is preliminary data.</text>
</comment>
<dbReference type="InterPro" id="IPR033182">
    <property type="entry name" value="MIC26/MIC27_animal"/>
</dbReference>
<evidence type="ECO:0000313" key="10">
    <source>
        <dbReference type="Proteomes" id="UP000593571"/>
    </source>
</evidence>
<evidence type="ECO:0000256" key="3">
    <source>
        <dbReference type="ARBA" id="ARBA00022692"/>
    </source>
</evidence>
<keyword evidence="9" id="KW-0449">Lipoprotein</keyword>
<dbReference type="PANTHER" id="PTHR14564">
    <property type="entry name" value="MICOS COMPLEX SUBUNIT MIC26 / MIC27 FAMILY MEMBER"/>
    <property type="match status" value="1"/>
</dbReference>
<keyword evidence="8" id="KW-0732">Signal</keyword>